<dbReference type="PANTHER" id="PTHR10721">
    <property type="entry name" value="MITOCHONDRIAL IMPORT INNER MEMBRANE TRANSLOCASE SUBUNIT TIM44"/>
    <property type="match status" value="1"/>
</dbReference>
<dbReference type="InterPro" id="IPR010995">
    <property type="entry name" value="DNA_repair_Rad51/TF_NusA_a-hlx"/>
</dbReference>
<dbReference type="GO" id="GO:0005524">
    <property type="term" value="F:ATP binding"/>
    <property type="evidence" value="ECO:0007669"/>
    <property type="project" value="UniProtKB-KW"/>
</dbReference>
<keyword evidence="4" id="KW-0999">Mitochondrion inner membrane</keyword>
<dbReference type="NCBIfam" id="NF003301">
    <property type="entry name" value="PRK04301.1"/>
    <property type="match status" value="1"/>
</dbReference>
<feature type="coiled-coil region" evidence="11">
    <location>
        <begin position="41"/>
        <end position="85"/>
    </location>
</feature>
<feature type="compositionally biased region" description="Polar residues" evidence="12">
    <location>
        <begin position="524"/>
        <end position="533"/>
    </location>
</feature>
<evidence type="ECO:0000259" key="13">
    <source>
        <dbReference type="PROSITE" id="PS50162"/>
    </source>
</evidence>
<evidence type="ECO:0000256" key="10">
    <source>
        <dbReference type="RuleBase" id="RU003422"/>
    </source>
</evidence>
<dbReference type="InterPro" id="IPR039544">
    <property type="entry name" value="Tim44-like"/>
</dbReference>
<dbReference type="GO" id="GO:0030150">
    <property type="term" value="P:protein import into mitochondrial matrix"/>
    <property type="evidence" value="ECO:0007669"/>
    <property type="project" value="TreeGrafter"/>
</dbReference>
<keyword evidence="11" id="KW-0175">Coiled coil</keyword>
<evidence type="ECO:0000256" key="8">
    <source>
        <dbReference type="ARBA" id="ARBA00023128"/>
    </source>
</evidence>
<dbReference type="GO" id="GO:0006281">
    <property type="term" value="P:DNA repair"/>
    <property type="evidence" value="ECO:0007669"/>
    <property type="project" value="InterPro"/>
</dbReference>
<comment type="similarity">
    <text evidence="10">Belongs to the RecA family.</text>
</comment>
<keyword evidence="8" id="KW-0496">Mitochondrion</keyword>
<dbReference type="Pfam" id="PF04280">
    <property type="entry name" value="Tim44"/>
    <property type="match status" value="1"/>
</dbReference>
<dbReference type="Gene3D" id="3.40.50.300">
    <property type="entry name" value="P-loop containing nucleotide triphosphate hydrolases"/>
    <property type="match status" value="1"/>
</dbReference>
<dbReference type="AlphaFoldDB" id="A0A833RW19"/>
<dbReference type="FunFam" id="3.40.50.300:FF:002052">
    <property type="entry name" value="DNA repair protein RAD51 homolog"/>
    <property type="match status" value="1"/>
</dbReference>
<evidence type="ECO:0000256" key="12">
    <source>
        <dbReference type="SAM" id="MobiDB-lite"/>
    </source>
</evidence>
<keyword evidence="16" id="KW-1185">Reference proteome</keyword>
<evidence type="ECO:0000256" key="11">
    <source>
        <dbReference type="SAM" id="Coils"/>
    </source>
</evidence>
<sequence>MLRLSTRALRRARLTVSRDSQNVLPRLANHLQSQTRTMGFFSDLKNQLKNEMEKNEELKKSFEELEKTKEQFKNVEKAAKEKMSEVSSMTEEAAKSFQEQALQASQKIKESYEETTKVAADAKKDKEDANAADTADTFAADDAKKDEGKTKGGEIPEETDEAVEGARAFVKNFIASITAQKNKLIHPSKFPKLRDEWKDAAQELFGKREKQTVDEALASVRTPSVQKPKKSEDEEPTEYTGTSALVAVKEEESAWQRVSARFREAPIIQGILDAAKQAAKTEAGKKVQQTTKQVKDKISDAQEEVLEVWETSQNPWVYRLSSIYDGLFGETPMAVAIKEIRRAEPDFILEEWKENIEEVVLPGVLEAFLRGNSRDLKKWFGEAAYSRMNIAIRERKSEGLVMDPHVLSIDNVEVIEATAEDKQAPIILMRFQAQQINCIRNREGEVVEGSEDEVLAYYYIFAFQRDYDEEQETLRWRIVDLHMQRGGSTSTIHVSVTITLFRTHVRTHFRIDVDKHKRSKTDTTDSMGISQSELKARESEQQMVAAPRVIDRDDEEDDSLRSYEPIDLLRDAGIKTTDIAKLKNGGFATIGQLFQVSHKRLLDVKGISEAKRVKLLHAGKMMMPEKSGFVSASSLYQQSQSRIFITTGSQQLDQILGGGLETMSVTEVHGEFRTGKTQLCHTLCVTSQLPRSRGGGAGKVAFVDTEGTFRPNRVAEIAKIRYNLDPEDVLDNIIVARAHSHDAQMDLVVKLGVLFADPDQGPFRLLIIDSVTALFRTDFSGRGELSERQQRLNQHLARLVKHAEEFNIAVLVVNQVMADPGANALFGSEMKPVGGHVMSHGVHTRVLMKKGRAENRICKVIDSPCMPEAECSIQLYEGGVTDSDE</sequence>
<dbReference type="InterPro" id="IPR032710">
    <property type="entry name" value="NTF2-like_dom_sf"/>
</dbReference>
<feature type="region of interest" description="Disordered" evidence="12">
    <location>
        <begin position="519"/>
        <end position="545"/>
    </location>
</feature>
<proteinExistence type="inferred from homology"/>
<dbReference type="InterPro" id="IPR013632">
    <property type="entry name" value="Rad51_C"/>
</dbReference>
<dbReference type="PROSITE" id="PS50162">
    <property type="entry name" value="RECA_2"/>
    <property type="match status" value="1"/>
</dbReference>
<keyword evidence="5 10" id="KW-0067">ATP-binding</keyword>
<feature type="compositionally biased region" description="Basic and acidic residues" evidence="12">
    <location>
        <begin position="120"/>
        <end position="129"/>
    </location>
</feature>
<feature type="compositionally biased region" description="Basic and acidic residues" evidence="12">
    <location>
        <begin position="141"/>
        <end position="154"/>
    </location>
</feature>
<dbReference type="InterPro" id="IPR020588">
    <property type="entry name" value="RecA_ATP-bd"/>
</dbReference>
<dbReference type="InterPro" id="IPR003593">
    <property type="entry name" value="AAA+_ATPase"/>
</dbReference>
<dbReference type="Gene3D" id="1.10.150.20">
    <property type="entry name" value="5' to 3' exonuclease, C-terminal subdomain"/>
    <property type="match status" value="1"/>
</dbReference>
<dbReference type="EMBL" id="WSZM01000366">
    <property type="protein sequence ID" value="KAF4034452.1"/>
    <property type="molecule type" value="Genomic_DNA"/>
</dbReference>
<dbReference type="Proteomes" id="UP000602510">
    <property type="component" value="Unassembled WGS sequence"/>
</dbReference>
<reference evidence="15" key="1">
    <citation type="submission" date="2020-04" db="EMBL/GenBank/DDBJ databases">
        <title>Hybrid Assembly of Korean Phytophthora infestans isolates.</title>
        <authorList>
            <person name="Prokchorchik M."/>
            <person name="Lee Y."/>
            <person name="Seo J."/>
            <person name="Cho J.-H."/>
            <person name="Park Y.-E."/>
            <person name="Jang D.-C."/>
            <person name="Im J.-S."/>
            <person name="Choi J.-G."/>
            <person name="Park H.-J."/>
            <person name="Lee G.-B."/>
            <person name="Lee Y.-G."/>
            <person name="Hong S.-Y."/>
            <person name="Cho K."/>
            <person name="Sohn K.H."/>
        </authorList>
    </citation>
    <scope>NUCLEOTIDE SEQUENCE</scope>
    <source>
        <strain evidence="15">KR_1_A1</strain>
    </source>
</reference>
<dbReference type="FunFam" id="3.10.450.240:FF:000014">
    <property type="entry name" value="Meiotic recombination protein DMC1"/>
    <property type="match status" value="1"/>
</dbReference>
<dbReference type="SMART" id="SM00978">
    <property type="entry name" value="Tim44"/>
    <property type="match status" value="1"/>
</dbReference>
<evidence type="ECO:0000259" key="14">
    <source>
        <dbReference type="PROSITE" id="PS50163"/>
    </source>
</evidence>
<evidence type="ECO:0000256" key="9">
    <source>
        <dbReference type="ARBA" id="ARBA00023136"/>
    </source>
</evidence>
<feature type="domain" description="RecA family profile 2" evidence="14">
    <location>
        <begin position="823"/>
        <end position="885"/>
    </location>
</feature>
<evidence type="ECO:0000256" key="6">
    <source>
        <dbReference type="ARBA" id="ARBA00022946"/>
    </source>
</evidence>
<dbReference type="Pfam" id="PF08423">
    <property type="entry name" value="Rad51"/>
    <property type="match status" value="1"/>
</dbReference>
<dbReference type="GO" id="GO:0140664">
    <property type="term" value="F:ATP-dependent DNA damage sensor activity"/>
    <property type="evidence" value="ECO:0007669"/>
    <property type="project" value="InterPro"/>
</dbReference>
<organism evidence="15 16">
    <name type="scientific">Phytophthora infestans</name>
    <name type="common">Potato late blight agent</name>
    <name type="synonym">Botrytis infestans</name>
    <dbReference type="NCBI Taxonomy" id="4787"/>
    <lineage>
        <taxon>Eukaryota</taxon>
        <taxon>Sar</taxon>
        <taxon>Stramenopiles</taxon>
        <taxon>Oomycota</taxon>
        <taxon>Peronosporomycetes</taxon>
        <taxon>Peronosporales</taxon>
        <taxon>Peronosporaceae</taxon>
        <taxon>Phytophthora</taxon>
    </lineage>
</organism>
<name>A0A833RW19_PHYIN</name>
<dbReference type="InterPro" id="IPR007379">
    <property type="entry name" value="Tim44-like_dom"/>
</dbReference>
<dbReference type="SUPFAM" id="SSF52540">
    <property type="entry name" value="P-loop containing nucleoside triphosphate hydrolases"/>
    <property type="match status" value="1"/>
</dbReference>
<comment type="subcellular location">
    <subcellularLocation>
        <location evidence="1">Mitochondrion inner membrane</location>
    </subcellularLocation>
</comment>
<feature type="region of interest" description="Disordered" evidence="12">
    <location>
        <begin position="215"/>
        <end position="240"/>
    </location>
</feature>
<keyword evidence="7" id="KW-0238">DNA-binding</keyword>
<keyword evidence="9" id="KW-0472">Membrane</keyword>
<comment type="caution">
    <text evidence="15">The sequence shown here is derived from an EMBL/GenBank/DDBJ whole genome shotgun (WGS) entry which is preliminary data.</text>
</comment>
<dbReference type="SUPFAM" id="SSF54427">
    <property type="entry name" value="NTF2-like"/>
    <property type="match status" value="1"/>
</dbReference>
<accession>A0A833RW19</accession>
<keyword evidence="3 10" id="KW-0547">Nucleotide-binding</keyword>
<dbReference type="InterPro" id="IPR020587">
    <property type="entry name" value="RecA_monomer-monomer_interface"/>
</dbReference>
<dbReference type="PROSITE" id="PS50163">
    <property type="entry name" value="RECA_3"/>
    <property type="match status" value="1"/>
</dbReference>
<dbReference type="GO" id="GO:0005743">
    <property type="term" value="C:mitochondrial inner membrane"/>
    <property type="evidence" value="ECO:0007669"/>
    <property type="project" value="UniProtKB-SubCell"/>
</dbReference>
<dbReference type="SUPFAM" id="SSF47794">
    <property type="entry name" value="Rad51 N-terminal domain-like"/>
    <property type="match status" value="1"/>
</dbReference>
<evidence type="ECO:0000256" key="5">
    <source>
        <dbReference type="ARBA" id="ARBA00022840"/>
    </source>
</evidence>
<dbReference type="Gene3D" id="3.10.450.240">
    <property type="match status" value="1"/>
</dbReference>
<evidence type="ECO:0000313" key="15">
    <source>
        <dbReference type="EMBL" id="KAF4034452.1"/>
    </source>
</evidence>
<dbReference type="GO" id="GO:0051087">
    <property type="term" value="F:protein-folding chaperone binding"/>
    <property type="evidence" value="ECO:0007669"/>
    <property type="project" value="TreeGrafter"/>
</dbReference>
<gene>
    <name evidence="15" type="ORF">GN244_ATG13550</name>
</gene>
<dbReference type="GO" id="GO:0003677">
    <property type="term" value="F:DNA binding"/>
    <property type="evidence" value="ECO:0007669"/>
    <property type="project" value="UniProtKB-KW"/>
</dbReference>
<evidence type="ECO:0000256" key="1">
    <source>
        <dbReference type="ARBA" id="ARBA00004273"/>
    </source>
</evidence>
<dbReference type="SMART" id="SM00382">
    <property type="entry name" value="AAA"/>
    <property type="match status" value="1"/>
</dbReference>
<feature type="region of interest" description="Disordered" evidence="12">
    <location>
        <begin position="120"/>
        <end position="161"/>
    </location>
</feature>
<keyword evidence="6" id="KW-0809">Transit peptide</keyword>
<evidence type="ECO:0000256" key="7">
    <source>
        <dbReference type="ARBA" id="ARBA00023125"/>
    </source>
</evidence>
<feature type="compositionally biased region" description="Low complexity" evidence="12">
    <location>
        <begin position="131"/>
        <end position="140"/>
    </location>
</feature>
<evidence type="ECO:0000313" key="16">
    <source>
        <dbReference type="Proteomes" id="UP000602510"/>
    </source>
</evidence>
<evidence type="ECO:0000256" key="3">
    <source>
        <dbReference type="ARBA" id="ARBA00022741"/>
    </source>
</evidence>
<protein>
    <submittedName>
        <fullName evidence="15">Rad51</fullName>
    </submittedName>
</protein>
<comment type="similarity">
    <text evidence="2">Belongs to the Tim44 family.</text>
</comment>
<evidence type="ECO:0000256" key="2">
    <source>
        <dbReference type="ARBA" id="ARBA00009597"/>
    </source>
</evidence>
<dbReference type="PANTHER" id="PTHR10721:SF1">
    <property type="entry name" value="MITOCHONDRIAL IMPORT INNER MEMBRANE TRANSLOCASE SUBUNIT TIM44"/>
    <property type="match status" value="1"/>
</dbReference>
<evidence type="ECO:0000256" key="4">
    <source>
        <dbReference type="ARBA" id="ARBA00022792"/>
    </source>
</evidence>
<feature type="domain" description="RecA family profile 1" evidence="13">
    <location>
        <begin position="641"/>
        <end position="816"/>
    </location>
</feature>
<dbReference type="InterPro" id="IPR027417">
    <property type="entry name" value="P-loop_NTPase"/>
</dbReference>